<dbReference type="InterPro" id="IPR050134">
    <property type="entry name" value="NAD-dep_sirtuin_deacylases"/>
</dbReference>
<keyword evidence="10" id="KW-1185">Reference proteome</keyword>
<dbReference type="PANTHER" id="PTHR11085:SF6">
    <property type="entry name" value="NAD-DEPENDENT PROTEIN DEACETYLASE SIRTUIN-2"/>
    <property type="match status" value="1"/>
</dbReference>
<protein>
    <submittedName>
        <fullName evidence="11">Deacetylase sirtuin-type domain-containing protein</fullName>
    </submittedName>
</protein>
<evidence type="ECO:0000256" key="7">
    <source>
        <dbReference type="ARBA" id="ARBA00048905"/>
    </source>
</evidence>
<dbReference type="WBParaSite" id="SMUV_0000961301-mRNA-1">
    <property type="protein sequence ID" value="SMUV_0000961301-mRNA-1"/>
    <property type="gene ID" value="SMUV_0000961301"/>
</dbReference>
<comment type="catalytic activity">
    <reaction evidence="7">
        <text>N(6)-tetradecanoyl-L-lysyl-[protein] + NAD(+) + H2O = 2''-O-tetradecanoyl-ADP-D-ribose + nicotinamide + L-lysyl-[protein]</text>
        <dbReference type="Rhea" id="RHEA:70567"/>
        <dbReference type="Rhea" id="RHEA-COMP:9752"/>
        <dbReference type="Rhea" id="RHEA-COMP:15437"/>
        <dbReference type="ChEBI" id="CHEBI:15377"/>
        <dbReference type="ChEBI" id="CHEBI:17154"/>
        <dbReference type="ChEBI" id="CHEBI:29969"/>
        <dbReference type="ChEBI" id="CHEBI:57540"/>
        <dbReference type="ChEBI" id="CHEBI:141129"/>
        <dbReference type="ChEBI" id="CHEBI:189674"/>
    </reaction>
    <physiologicalReaction direction="left-to-right" evidence="7">
        <dbReference type="Rhea" id="RHEA:70568"/>
    </physiologicalReaction>
</comment>
<evidence type="ECO:0000313" key="11">
    <source>
        <dbReference type="WBParaSite" id="SMUV_0000961301-mRNA-1"/>
    </source>
</evidence>
<dbReference type="SUPFAM" id="SSF52467">
    <property type="entry name" value="DHS-like NAD/FAD-binding domain"/>
    <property type="match status" value="1"/>
</dbReference>
<evidence type="ECO:0000313" key="10">
    <source>
        <dbReference type="Proteomes" id="UP000046393"/>
    </source>
</evidence>
<dbReference type="PANTHER" id="PTHR11085">
    <property type="entry name" value="NAD-DEPENDENT PROTEIN DEACYLASE SIRTUIN-5, MITOCHONDRIAL-RELATED"/>
    <property type="match status" value="1"/>
</dbReference>
<evidence type="ECO:0000256" key="4">
    <source>
        <dbReference type="ARBA" id="ARBA00022833"/>
    </source>
</evidence>
<dbReference type="InterPro" id="IPR026591">
    <property type="entry name" value="Sirtuin_cat_small_dom_sf"/>
</dbReference>
<dbReference type="GO" id="GO:0017136">
    <property type="term" value="F:histone deacetylase activity, NAD-dependent"/>
    <property type="evidence" value="ECO:0007669"/>
    <property type="project" value="TreeGrafter"/>
</dbReference>
<accession>A0A0N5AXD7</accession>
<feature type="active site" description="Proton acceptor" evidence="8">
    <location>
        <position position="23"/>
    </location>
</feature>
<feature type="binding site" evidence="8">
    <location>
        <position position="60"/>
    </location>
    <ligand>
        <name>Zn(2+)</name>
        <dbReference type="ChEBI" id="CHEBI:29105"/>
    </ligand>
</feature>
<dbReference type="STRING" id="451379.A0A0N5AXD7"/>
<feature type="domain" description="Deacetylase sirtuin-type" evidence="9">
    <location>
        <begin position="1"/>
        <end position="172"/>
    </location>
</feature>
<feature type="binding site" evidence="8">
    <location>
        <position position="31"/>
    </location>
    <ligand>
        <name>Zn(2+)</name>
        <dbReference type="ChEBI" id="CHEBI:29105"/>
    </ligand>
</feature>
<dbReference type="InterPro" id="IPR003000">
    <property type="entry name" value="Sirtuin"/>
</dbReference>
<evidence type="ECO:0000256" key="1">
    <source>
        <dbReference type="ARBA" id="ARBA00001947"/>
    </source>
</evidence>
<feature type="binding site" evidence="8">
    <location>
        <position position="34"/>
    </location>
    <ligand>
        <name>Zn(2+)</name>
        <dbReference type="ChEBI" id="CHEBI:29105"/>
    </ligand>
</feature>
<comment type="catalytic activity">
    <reaction evidence="6">
        <text>N(6)-hexadecanoyl-L-lysyl-[protein] + NAD(+) + H2O = 2''-O-hexadecanoyl-ADP-D-ribose + nicotinamide + L-lysyl-[protein]</text>
        <dbReference type="Rhea" id="RHEA:70563"/>
        <dbReference type="Rhea" id="RHEA-COMP:9752"/>
        <dbReference type="Rhea" id="RHEA-COMP:14175"/>
        <dbReference type="ChEBI" id="CHEBI:15377"/>
        <dbReference type="ChEBI" id="CHEBI:17154"/>
        <dbReference type="ChEBI" id="CHEBI:29969"/>
        <dbReference type="ChEBI" id="CHEBI:57540"/>
        <dbReference type="ChEBI" id="CHEBI:138936"/>
        <dbReference type="ChEBI" id="CHEBI:189673"/>
    </reaction>
    <physiologicalReaction direction="left-to-right" evidence="6">
        <dbReference type="Rhea" id="RHEA:70564"/>
    </physiologicalReaction>
</comment>
<name>A0A0N5AXD7_9BILA</name>
<proteinExistence type="predicted"/>
<evidence type="ECO:0000256" key="8">
    <source>
        <dbReference type="PROSITE-ProRule" id="PRU00236"/>
    </source>
</evidence>
<evidence type="ECO:0000256" key="5">
    <source>
        <dbReference type="ARBA" id="ARBA00023027"/>
    </source>
</evidence>
<dbReference type="InterPro" id="IPR029035">
    <property type="entry name" value="DHS-like_NAD/FAD-binding_dom"/>
</dbReference>
<dbReference type="PROSITE" id="PS50305">
    <property type="entry name" value="SIRTUIN"/>
    <property type="match status" value="1"/>
</dbReference>
<keyword evidence="3 8" id="KW-0479">Metal-binding</keyword>
<dbReference type="AlphaFoldDB" id="A0A0N5AXD7"/>
<reference evidence="11" key="1">
    <citation type="submission" date="2017-02" db="UniProtKB">
        <authorList>
            <consortium name="WormBaseParasite"/>
        </authorList>
    </citation>
    <scope>IDENTIFICATION</scope>
</reference>
<evidence type="ECO:0000256" key="6">
    <source>
        <dbReference type="ARBA" id="ARBA00048378"/>
    </source>
</evidence>
<evidence type="ECO:0000256" key="2">
    <source>
        <dbReference type="ARBA" id="ARBA00022679"/>
    </source>
</evidence>
<keyword evidence="2" id="KW-0808">Transferase</keyword>
<dbReference type="InterPro" id="IPR026590">
    <property type="entry name" value="Ssirtuin_cat_dom"/>
</dbReference>
<dbReference type="Gene3D" id="3.30.1600.10">
    <property type="entry name" value="SIR2/SIRT2 'Small Domain"/>
    <property type="match status" value="1"/>
</dbReference>
<dbReference type="Gene3D" id="3.40.50.1220">
    <property type="entry name" value="TPP-binding domain"/>
    <property type="match status" value="1"/>
</dbReference>
<evidence type="ECO:0000256" key="3">
    <source>
        <dbReference type="ARBA" id="ARBA00022723"/>
    </source>
</evidence>
<dbReference type="GO" id="GO:0005634">
    <property type="term" value="C:nucleus"/>
    <property type="evidence" value="ECO:0007669"/>
    <property type="project" value="TreeGrafter"/>
</dbReference>
<keyword evidence="4 8" id="KW-0862">Zinc</keyword>
<dbReference type="Proteomes" id="UP000046393">
    <property type="component" value="Unplaced"/>
</dbReference>
<feature type="binding site" evidence="8">
    <location>
        <position position="57"/>
    </location>
    <ligand>
        <name>Zn(2+)</name>
        <dbReference type="ChEBI" id="CHEBI:29105"/>
    </ligand>
</feature>
<keyword evidence="5" id="KW-0520">NAD</keyword>
<dbReference type="GO" id="GO:0046872">
    <property type="term" value="F:metal ion binding"/>
    <property type="evidence" value="ECO:0007669"/>
    <property type="project" value="UniProtKB-KW"/>
</dbReference>
<dbReference type="GO" id="GO:0070403">
    <property type="term" value="F:NAD+ binding"/>
    <property type="evidence" value="ECO:0007669"/>
    <property type="project" value="InterPro"/>
</dbReference>
<dbReference type="Pfam" id="PF02146">
    <property type="entry name" value="SIR2"/>
    <property type="match status" value="1"/>
</dbReference>
<sequence length="194" mass="21729">MKKNIDSLEYVAGLPAEKIVTAHGSYNSAKCLGCKKIYSFEWMQNKFNDAACKVLRCEICNGIVKPDIVFFGEMLPERFFKYAAADFPACDMLIIMGTSLIVQPFAGMANEVGKNVPRLLINLTEAGKKKVLHSVFGSPCLNYGAKNNYRDVFWKGTCDEGVRRLAELLGWDKELAELIKREWNLLDIKFSGAA</sequence>
<comment type="cofactor">
    <cofactor evidence="1">
        <name>Zn(2+)</name>
        <dbReference type="ChEBI" id="CHEBI:29105"/>
    </cofactor>
</comment>
<evidence type="ECO:0000259" key="9">
    <source>
        <dbReference type="PROSITE" id="PS50305"/>
    </source>
</evidence>
<organism evidence="10 11">
    <name type="scientific">Syphacia muris</name>
    <dbReference type="NCBI Taxonomy" id="451379"/>
    <lineage>
        <taxon>Eukaryota</taxon>
        <taxon>Metazoa</taxon>
        <taxon>Ecdysozoa</taxon>
        <taxon>Nematoda</taxon>
        <taxon>Chromadorea</taxon>
        <taxon>Rhabditida</taxon>
        <taxon>Spirurina</taxon>
        <taxon>Oxyuridomorpha</taxon>
        <taxon>Oxyuroidea</taxon>
        <taxon>Oxyuridae</taxon>
        <taxon>Syphacia</taxon>
    </lineage>
</organism>